<reference evidence="1 2" key="1">
    <citation type="journal article" date="2016" name="Nat. Commun.">
        <title>Thousands of microbial genomes shed light on interconnected biogeochemical processes in an aquifer system.</title>
        <authorList>
            <person name="Anantharaman K."/>
            <person name="Brown C.T."/>
            <person name="Hug L.A."/>
            <person name="Sharon I."/>
            <person name="Castelle C.J."/>
            <person name="Probst A.J."/>
            <person name="Thomas B.C."/>
            <person name="Singh A."/>
            <person name="Wilkins M.J."/>
            <person name="Karaoz U."/>
            <person name="Brodie E.L."/>
            <person name="Williams K.H."/>
            <person name="Hubbard S.S."/>
            <person name="Banfield J.F."/>
        </authorList>
    </citation>
    <scope>NUCLEOTIDE SEQUENCE [LARGE SCALE GENOMIC DNA]</scope>
</reference>
<proteinExistence type="predicted"/>
<comment type="caution">
    <text evidence="1">The sequence shown here is derived from an EMBL/GenBank/DDBJ whole genome shotgun (WGS) entry which is preliminary data.</text>
</comment>
<accession>A0A1F5DLS7</accession>
<evidence type="ECO:0000313" key="1">
    <source>
        <dbReference type="EMBL" id="OGD56055.1"/>
    </source>
</evidence>
<sequence length="85" mass="9353">MRVPNGFNGDVQMINQALAPVRPSKVVGCKPKGNLTVLIRFQQIEQPNGSKEPKIISIPGEKFSGKRDTIIKNVKEWKQGIGLSP</sequence>
<dbReference type="AlphaFoldDB" id="A0A1F5DLS7"/>
<dbReference type="Proteomes" id="UP000178764">
    <property type="component" value="Unassembled WGS sequence"/>
</dbReference>
<organism evidence="1 2">
    <name type="scientific">Candidatus Berkelbacteria bacterium RBG_13_40_8</name>
    <dbReference type="NCBI Taxonomy" id="1797467"/>
    <lineage>
        <taxon>Bacteria</taxon>
        <taxon>Candidatus Berkelbacteria</taxon>
    </lineage>
</organism>
<evidence type="ECO:0000313" key="2">
    <source>
        <dbReference type="Proteomes" id="UP000178764"/>
    </source>
</evidence>
<protein>
    <submittedName>
        <fullName evidence="1">Uncharacterized protein</fullName>
    </submittedName>
</protein>
<name>A0A1F5DLS7_9BACT</name>
<gene>
    <name evidence="1" type="ORF">A2V71_03805</name>
</gene>
<dbReference type="EMBL" id="MEZT01000030">
    <property type="protein sequence ID" value="OGD56055.1"/>
    <property type="molecule type" value="Genomic_DNA"/>
</dbReference>